<evidence type="ECO:0000313" key="3">
    <source>
        <dbReference type="EMBL" id="KTR28491.1"/>
    </source>
</evidence>
<dbReference type="OrthoDB" id="9780586at2"/>
<accession>A0A0V8GGB8</accession>
<proteinExistence type="predicted"/>
<gene>
    <name evidence="2" type="ORF">AS033_08045</name>
    <name evidence="3" type="ORF">RSA11_01180</name>
    <name evidence="4" type="ORF">SZL87_09055</name>
</gene>
<name>A0A0V8GGB8_9BACL</name>
<dbReference type="InterPro" id="IPR015797">
    <property type="entry name" value="NUDIX_hydrolase-like_dom_sf"/>
</dbReference>
<dbReference type="RefSeq" id="WP_023467669.1">
    <property type="nucleotide sequence ID" value="NZ_FMYN01000002.1"/>
</dbReference>
<dbReference type="CDD" id="cd04692">
    <property type="entry name" value="NUDIX_Hydrolase"/>
    <property type="match status" value="1"/>
</dbReference>
<evidence type="ECO:0000313" key="2">
    <source>
        <dbReference type="EMBL" id="KSU49308.1"/>
    </source>
</evidence>
<evidence type="ECO:0000313" key="6">
    <source>
        <dbReference type="Proteomes" id="UP000072605"/>
    </source>
</evidence>
<organism evidence="2 5">
    <name type="scientific">Exiguobacterium indicum</name>
    <dbReference type="NCBI Taxonomy" id="296995"/>
    <lineage>
        <taxon>Bacteria</taxon>
        <taxon>Bacillati</taxon>
        <taxon>Bacillota</taxon>
        <taxon>Bacilli</taxon>
        <taxon>Bacillales</taxon>
        <taxon>Bacillales Family XII. Incertae Sedis</taxon>
        <taxon>Exiguobacterium</taxon>
    </lineage>
</organism>
<dbReference type="SUPFAM" id="SSF55811">
    <property type="entry name" value="Nudix"/>
    <property type="match status" value="1"/>
</dbReference>
<dbReference type="EMBL" id="LNQL01000002">
    <property type="protein sequence ID" value="KSU49308.1"/>
    <property type="molecule type" value="Genomic_DNA"/>
</dbReference>
<evidence type="ECO:0000313" key="7">
    <source>
        <dbReference type="Proteomes" id="UP001387110"/>
    </source>
</evidence>
<evidence type="ECO:0000259" key="1">
    <source>
        <dbReference type="PROSITE" id="PS51462"/>
    </source>
</evidence>
<evidence type="ECO:0000313" key="5">
    <source>
        <dbReference type="Proteomes" id="UP000053797"/>
    </source>
</evidence>
<dbReference type="PROSITE" id="PS51462">
    <property type="entry name" value="NUDIX"/>
    <property type="match status" value="1"/>
</dbReference>
<dbReference type="Proteomes" id="UP000072605">
    <property type="component" value="Unassembled WGS sequence"/>
</dbReference>
<dbReference type="Proteomes" id="UP001387110">
    <property type="component" value="Unassembled WGS sequence"/>
</dbReference>
<reference evidence="2 5" key="1">
    <citation type="journal article" date="2015" name="Int. J. Syst. Evol. Microbiol.">
        <title>Exiguobacterium enclense sp. nov., isolated from sediment.</title>
        <authorList>
            <person name="Dastager S.G."/>
            <person name="Mawlankar R."/>
            <person name="Sonalkar V.V."/>
            <person name="Thorat M.N."/>
            <person name="Mual P."/>
            <person name="Verma A."/>
            <person name="Krishnamurthi S."/>
            <person name="Tang S.K."/>
            <person name="Li W.J."/>
        </authorList>
    </citation>
    <scope>NUCLEOTIDE SEQUENCE [LARGE SCALE GENOMIC DNA]</scope>
    <source>
        <strain evidence="2 5">NIO-1109</strain>
    </source>
</reference>
<sequence>MSEQEMIMTVDRAGNLLGPRPRSEVHANGLWHETFHCFVYDPKRDVVLLQQRSEQKKDFPGMLDITAAGHLLANETVEDGVRELEEEIGLTCTFDQLIPLGIQEEEFRDASLWDCERCHVFLARSDQAIDAYVLQETEVKRLIAFSIEQFERIADMSIERIQDTTGEWFDRRQFVPHPSSYWRHVRQGIEQLRK</sequence>
<comment type="caution">
    <text evidence="2">The sequence shown here is derived from an EMBL/GenBank/DDBJ whole genome shotgun (WGS) entry which is preliminary data.</text>
</comment>
<evidence type="ECO:0000313" key="4">
    <source>
        <dbReference type="EMBL" id="MEI4462568.1"/>
    </source>
</evidence>
<keyword evidence="2" id="KW-0378">Hydrolase</keyword>
<dbReference type="EMBL" id="JBAWKY010000002">
    <property type="protein sequence ID" value="MEI4462568.1"/>
    <property type="molecule type" value="Genomic_DNA"/>
</dbReference>
<reference evidence="3 6" key="2">
    <citation type="journal article" date="2016" name="Front. Microbiol.">
        <title>Genomic Resource of Rice Seed Associated Bacteria.</title>
        <authorList>
            <person name="Midha S."/>
            <person name="Bansal K."/>
            <person name="Sharma S."/>
            <person name="Kumar N."/>
            <person name="Patil P.P."/>
            <person name="Chaudhry V."/>
            <person name="Patil P.B."/>
        </authorList>
    </citation>
    <scope>NUCLEOTIDE SEQUENCE [LARGE SCALE GENOMIC DNA]</scope>
    <source>
        <strain evidence="3 6">RSA11</strain>
    </source>
</reference>
<dbReference type="AlphaFoldDB" id="A0A0V8GGB8"/>
<dbReference type="Proteomes" id="UP000053797">
    <property type="component" value="Unassembled WGS sequence"/>
</dbReference>
<dbReference type="GO" id="GO:0016787">
    <property type="term" value="F:hydrolase activity"/>
    <property type="evidence" value="ECO:0007669"/>
    <property type="project" value="UniProtKB-KW"/>
</dbReference>
<dbReference type="GeneID" id="90836167"/>
<keyword evidence="7" id="KW-1185">Reference proteome</keyword>
<dbReference type="EMBL" id="LDQV01000004">
    <property type="protein sequence ID" value="KTR28491.1"/>
    <property type="molecule type" value="Genomic_DNA"/>
</dbReference>
<dbReference type="PANTHER" id="PTHR10885:SF0">
    <property type="entry name" value="ISOPENTENYL-DIPHOSPHATE DELTA-ISOMERASE"/>
    <property type="match status" value="1"/>
</dbReference>
<dbReference type="Gene3D" id="3.90.79.10">
    <property type="entry name" value="Nucleoside Triphosphate Pyrophosphohydrolase"/>
    <property type="match status" value="1"/>
</dbReference>
<dbReference type="InterPro" id="IPR000086">
    <property type="entry name" value="NUDIX_hydrolase_dom"/>
</dbReference>
<dbReference type="PANTHER" id="PTHR10885">
    <property type="entry name" value="ISOPENTENYL-DIPHOSPHATE DELTA-ISOMERASE"/>
    <property type="match status" value="1"/>
</dbReference>
<dbReference type="Pfam" id="PF00293">
    <property type="entry name" value="NUDIX"/>
    <property type="match status" value="1"/>
</dbReference>
<feature type="domain" description="Nudix hydrolase" evidence="1">
    <location>
        <begin position="30"/>
        <end position="191"/>
    </location>
</feature>
<protein>
    <submittedName>
        <fullName evidence="4">NUDIX domain-containing protein</fullName>
    </submittedName>
    <submittedName>
        <fullName evidence="2">NUDIX hydrolase</fullName>
    </submittedName>
</protein>
<reference evidence="4 7" key="3">
    <citation type="submission" date="2023-12" db="EMBL/GenBank/DDBJ databases">
        <authorList>
            <person name="Easwaran N."/>
            <person name="Lazarus H.P.S."/>
        </authorList>
    </citation>
    <scope>NUCLEOTIDE SEQUENCE [LARGE SCALE GENOMIC DNA]</scope>
    <source>
        <strain evidence="4 7">VIT-2023</strain>
    </source>
</reference>